<feature type="chain" id="PRO_5044271702" evidence="1">
    <location>
        <begin position="22"/>
        <end position="383"/>
    </location>
</feature>
<sequence>MTKKLATLSSMLILASGTASAEIFSGRASAMGGAGVAGGDYTTSAILNPANAVYFRDGDDFGSFLNVGAIANERNDFLDIGDELQDRLDQLDGTLVTVEDAQAVSALLSELSQGALSGEFGAQFSVAIPNELVSAVLYTRQNLLLSATFDYSDEDRNYLDNLQLEPFLEDKLTSSATASGYAVRELGVALARTIPTGNPDWQLSLGITPKYQTVETIEYTATAADYDIDDLDADTYTTEDSDYNLDLGVTLTWHNTHFGLSARNLLEKDYDTVGGNLVPLETLVSGGIGYNGDILTALFDLDFTASRLPGGEEARFARAGIELDMANWAQLRLGYRHDLEGAVDDTVSAGIGFSPFDVLHLHLAAIKSSDDTLGAALEFGMDL</sequence>
<evidence type="ECO:0000313" key="2">
    <source>
        <dbReference type="EMBL" id="MCX2802121.1"/>
    </source>
</evidence>
<reference evidence="2" key="1">
    <citation type="submission" date="2022-11" db="EMBL/GenBank/DDBJ databases">
        <title>Chitin-degrading and fungicidal potential of chitinolytic bacterial strains from marine environment of the Pacific Ocean regions.</title>
        <authorList>
            <person name="Pentekhina I."/>
            <person name="Nedashkovskaya O."/>
            <person name="Seitkalieva A."/>
            <person name="Podvolotskaya A."/>
            <person name="Tekutyeva L."/>
            <person name="Balabanova L."/>
        </authorList>
    </citation>
    <scope>NUCLEOTIDE SEQUENCE</scope>
    <source>
        <strain evidence="2">KMM 6838</strain>
    </source>
</reference>
<accession>A0AB35HYY6</accession>
<feature type="signal peptide" evidence="1">
    <location>
        <begin position="1"/>
        <end position="21"/>
    </location>
</feature>
<dbReference type="Pfam" id="PF13729">
    <property type="entry name" value="TraF_2"/>
    <property type="match status" value="1"/>
</dbReference>
<proteinExistence type="predicted"/>
<dbReference type="RefSeq" id="WP_266044730.1">
    <property type="nucleotide sequence ID" value="NZ_JAPHQA010000012.1"/>
</dbReference>
<gene>
    <name evidence="2" type="ORF">OQJ68_10015</name>
</gene>
<name>A0AB35HYY6_MICTH</name>
<dbReference type="AlphaFoldDB" id="A0AB35HYY6"/>
<dbReference type="InterPro" id="IPR032811">
    <property type="entry name" value="Put_conjugal_transfer"/>
</dbReference>
<evidence type="ECO:0000313" key="3">
    <source>
        <dbReference type="Proteomes" id="UP001209730"/>
    </source>
</evidence>
<dbReference type="Gene3D" id="2.40.160.60">
    <property type="entry name" value="Outer membrane protein transport protein (OMPP1/FadL/TodX)"/>
    <property type="match status" value="1"/>
</dbReference>
<comment type="caution">
    <text evidence="2">The sequence shown here is derived from an EMBL/GenBank/DDBJ whole genome shotgun (WGS) entry which is preliminary data.</text>
</comment>
<dbReference type="Proteomes" id="UP001209730">
    <property type="component" value="Unassembled WGS sequence"/>
</dbReference>
<evidence type="ECO:0000256" key="1">
    <source>
        <dbReference type="SAM" id="SignalP"/>
    </source>
</evidence>
<organism evidence="2 3">
    <name type="scientific">Microbulbifer thermotolerans</name>
    <dbReference type="NCBI Taxonomy" id="252514"/>
    <lineage>
        <taxon>Bacteria</taxon>
        <taxon>Pseudomonadati</taxon>
        <taxon>Pseudomonadota</taxon>
        <taxon>Gammaproteobacteria</taxon>
        <taxon>Cellvibrionales</taxon>
        <taxon>Microbulbiferaceae</taxon>
        <taxon>Microbulbifer</taxon>
    </lineage>
</organism>
<dbReference type="EMBL" id="JAPHQB010000014">
    <property type="protein sequence ID" value="MCX2802121.1"/>
    <property type="molecule type" value="Genomic_DNA"/>
</dbReference>
<protein>
    <submittedName>
        <fullName evidence="2">Conjugal transfer protein TraF</fullName>
    </submittedName>
</protein>
<keyword evidence="1" id="KW-0732">Signal</keyword>